<sequence>MTYAIPGSTPDGGGPIGETYGAALVRIGDESLVVDALRGIRFTGWVAPAESGWVVALGDPGDGTVATARSGVLEVGAALAAALHTVVVVARVRLDRQLVLAAFRGTDELGRYSSDPSREPGADDEVLAEPFGVEHAEAFAEAVGRADAAEELAEVLGEELDTDSVYESERLARVLGLLGLPRWIVAAGALPRDLPTGPPTKDLVRLGAGATGAKGVVQGRAAAAARRRMPPPPAIAEPPRADDLGIDPWLL</sequence>
<dbReference type="Proteomes" id="UP001260072">
    <property type="component" value="Unassembled WGS sequence"/>
</dbReference>
<proteinExistence type="predicted"/>
<dbReference type="EMBL" id="JAVKGS010000001">
    <property type="protein sequence ID" value="MDR5691468.1"/>
    <property type="molecule type" value="Genomic_DNA"/>
</dbReference>
<dbReference type="RefSeq" id="WP_310520082.1">
    <property type="nucleotide sequence ID" value="NZ_BAABBS010000003.1"/>
</dbReference>
<gene>
    <name evidence="2" type="ORF">RH861_05255</name>
</gene>
<evidence type="ECO:0000256" key="1">
    <source>
        <dbReference type="SAM" id="MobiDB-lite"/>
    </source>
</evidence>
<organism evidence="2 3">
    <name type="scientific">Agromyces indicus</name>
    <dbReference type="NCBI Taxonomy" id="758919"/>
    <lineage>
        <taxon>Bacteria</taxon>
        <taxon>Bacillati</taxon>
        <taxon>Actinomycetota</taxon>
        <taxon>Actinomycetes</taxon>
        <taxon>Micrococcales</taxon>
        <taxon>Microbacteriaceae</taxon>
        <taxon>Agromyces</taxon>
    </lineage>
</organism>
<evidence type="ECO:0000313" key="2">
    <source>
        <dbReference type="EMBL" id="MDR5691468.1"/>
    </source>
</evidence>
<comment type="caution">
    <text evidence="2">The sequence shown here is derived from an EMBL/GenBank/DDBJ whole genome shotgun (WGS) entry which is preliminary data.</text>
</comment>
<protein>
    <submittedName>
        <fullName evidence="2">Uncharacterized protein</fullName>
    </submittedName>
</protein>
<name>A0ABU1FI81_9MICO</name>
<feature type="region of interest" description="Disordered" evidence="1">
    <location>
        <begin position="223"/>
        <end position="242"/>
    </location>
</feature>
<reference evidence="3" key="1">
    <citation type="submission" date="2023-07" db="EMBL/GenBank/DDBJ databases">
        <title>Description of three actinobacteria isolated from air of manufacturing shop in a pharmaceutical factory.</title>
        <authorList>
            <person name="Zhang D.-F."/>
        </authorList>
    </citation>
    <scope>NUCLEOTIDE SEQUENCE [LARGE SCALE GENOMIC DNA]</scope>
    <source>
        <strain evidence="3">CCTCC AB 2011122</strain>
    </source>
</reference>
<accession>A0ABU1FI81</accession>
<evidence type="ECO:0000313" key="3">
    <source>
        <dbReference type="Proteomes" id="UP001260072"/>
    </source>
</evidence>
<keyword evidence="3" id="KW-1185">Reference proteome</keyword>